<dbReference type="Proteomes" id="UP000023152">
    <property type="component" value="Unassembled WGS sequence"/>
</dbReference>
<protein>
    <submittedName>
        <fullName evidence="1">Uncharacterized protein</fullName>
    </submittedName>
</protein>
<gene>
    <name evidence="1" type="ORF">RFI_17556</name>
</gene>
<accession>X6N1R0</accession>
<evidence type="ECO:0000313" key="2">
    <source>
        <dbReference type="Proteomes" id="UP000023152"/>
    </source>
</evidence>
<reference evidence="1 2" key="1">
    <citation type="journal article" date="2013" name="Curr. Biol.">
        <title>The Genome of the Foraminiferan Reticulomyxa filosa.</title>
        <authorList>
            <person name="Glockner G."/>
            <person name="Hulsmann N."/>
            <person name="Schleicher M."/>
            <person name="Noegel A.A."/>
            <person name="Eichinger L."/>
            <person name="Gallinger C."/>
            <person name="Pawlowski J."/>
            <person name="Sierra R."/>
            <person name="Euteneuer U."/>
            <person name="Pillet L."/>
            <person name="Moustafa A."/>
            <person name="Platzer M."/>
            <person name="Groth M."/>
            <person name="Szafranski K."/>
            <person name="Schliwa M."/>
        </authorList>
    </citation>
    <scope>NUCLEOTIDE SEQUENCE [LARGE SCALE GENOMIC DNA]</scope>
</reference>
<sequence length="159" mass="18802">MTEDLAESKIENKQASKSAALVRALLAENAAVPHKVLSKVFNVPLETVEKIEFSMHKLFSFCFAWQEEIRNTEKISGSPLSWDYVMVFDTGDENKIRKATRKEKLEKPTYSEDEEEWERGMSQRKYFLQIILQTQRDLENARLSTKFFKFSIFYFFFFI</sequence>
<dbReference type="EMBL" id="ASPP01013409">
    <property type="protein sequence ID" value="ETO19674.1"/>
    <property type="molecule type" value="Genomic_DNA"/>
</dbReference>
<keyword evidence="2" id="KW-1185">Reference proteome</keyword>
<dbReference type="AlphaFoldDB" id="X6N1R0"/>
<name>X6N1R0_RETFI</name>
<proteinExistence type="predicted"/>
<comment type="caution">
    <text evidence="1">The sequence shown here is derived from an EMBL/GenBank/DDBJ whole genome shotgun (WGS) entry which is preliminary data.</text>
</comment>
<organism evidence="1 2">
    <name type="scientific">Reticulomyxa filosa</name>
    <dbReference type="NCBI Taxonomy" id="46433"/>
    <lineage>
        <taxon>Eukaryota</taxon>
        <taxon>Sar</taxon>
        <taxon>Rhizaria</taxon>
        <taxon>Retaria</taxon>
        <taxon>Foraminifera</taxon>
        <taxon>Monothalamids</taxon>
        <taxon>Reticulomyxidae</taxon>
        <taxon>Reticulomyxa</taxon>
    </lineage>
</organism>
<evidence type="ECO:0000313" key="1">
    <source>
        <dbReference type="EMBL" id="ETO19674.1"/>
    </source>
</evidence>